<dbReference type="InterPro" id="IPR051617">
    <property type="entry name" value="UNC-93-like_regulator"/>
</dbReference>
<dbReference type="InterPro" id="IPR020846">
    <property type="entry name" value="MFS_dom"/>
</dbReference>
<feature type="transmembrane region" description="Helical" evidence="5">
    <location>
        <begin position="290"/>
        <end position="313"/>
    </location>
</feature>
<feature type="transmembrane region" description="Helical" evidence="5">
    <location>
        <begin position="44"/>
        <end position="66"/>
    </location>
</feature>
<keyword evidence="4 5" id="KW-0472">Membrane</keyword>
<accession>A0A2M7R6D9</accession>
<dbReference type="GO" id="GO:0016020">
    <property type="term" value="C:membrane"/>
    <property type="evidence" value="ECO:0007669"/>
    <property type="project" value="UniProtKB-SubCell"/>
</dbReference>
<protein>
    <recommendedName>
        <fullName evidence="6">Major facilitator superfamily (MFS) profile domain-containing protein</fullName>
    </recommendedName>
</protein>
<proteinExistence type="predicted"/>
<feature type="domain" description="Major facilitator superfamily (MFS) profile" evidence="6">
    <location>
        <begin position="202"/>
        <end position="389"/>
    </location>
</feature>
<feature type="transmembrane region" description="Helical" evidence="5">
    <location>
        <begin position="133"/>
        <end position="154"/>
    </location>
</feature>
<feature type="domain" description="Major facilitator superfamily (MFS) profile" evidence="6">
    <location>
        <begin position="1"/>
        <end position="184"/>
    </location>
</feature>
<evidence type="ECO:0000313" key="7">
    <source>
        <dbReference type="EMBL" id="PIY89166.1"/>
    </source>
</evidence>
<dbReference type="GO" id="GO:0022857">
    <property type="term" value="F:transmembrane transporter activity"/>
    <property type="evidence" value="ECO:0007669"/>
    <property type="project" value="InterPro"/>
</dbReference>
<dbReference type="Proteomes" id="UP000230767">
    <property type="component" value="Unassembled WGS sequence"/>
</dbReference>
<reference evidence="8" key="1">
    <citation type="submission" date="2017-09" db="EMBL/GenBank/DDBJ databases">
        <title>Depth-based differentiation of microbial function through sediment-hosted aquifers and enrichment of novel symbionts in the deep terrestrial subsurface.</title>
        <authorList>
            <person name="Probst A.J."/>
            <person name="Ladd B."/>
            <person name="Jarett J.K."/>
            <person name="Geller-Mcgrath D.E."/>
            <person name="Sieber C.M.K."/>
            <person name="Emerson J.B."/>
            <person name="Anantharaman K."/>
            <person name="Thomas B.C."/>
            <person name="Malmstrom R."/>
            <person name="Stieglmeier M."/>
            <person name="Klingl A."/>
            <person name="Woyke T."/>
            <person name="Ryan C.M."/>
            <person name="Banfield J.F."/>
        </authorList>
    </citation>
    <scope>NUCLEOTIDE SEQUENCE [LARGE SCALE GENOMIC DNA]</scope>
</reference>
<evidence type="ECO:0000313" key="8">
    <source>
        <dbReference type="Proteomes" id="UP000230767"/>
    </source>
</evidence>
<feature type="transmembrane region" description="Helical" evidence="5">
    <location>
        <begin position="232"/>
        <end position="255"/>
    </location>
</feature>
<dbReference type="SUPFAM" id="SSF103473">
    <property type="entry name" value="MFS general substrate transporter"/>
    <property type="match status" value="1"/>
</dbReference>
<evidence type="ECO:0000256" key="1">
    <source>
        <dbReference type="ARBA" id="ARBA00004141"/>
    </source>
</evidence>
<comment type="caution">
    <text evidence="7">The sequence shown here is derived from an EMBL/GenBank/DDBJ whole genome shotgun (WGS) entry which is preliminary data.</text>
</comment>
<evidence type="ECO:0000259" key="6">
    <source>
        <dbReference type="PROSITE" id="PS50850"/>
    </source>
</evidence>
<keyword evidence="2 5" id="KW-0812">Transmembrane</keyword>
<dbReference type="PANTHER" id="PTHR23294">
    <property type="entry name" value="ET TRANSLATION PRODUCT-RELATED"/>
    <property type="match status" value="1"/>
</dbReference>
<evidence type="ECO:0000256" key="3">
    <source>
        <dbReference type="ARBA" id="ARBA00022989"/>
    </source>
</evidence>
<gene>
    <name evidence="7" type="ORF">COY73_01750</name>
</gene>
<dbReference type="Gene3D" id="1.20.1250.20">
    <property type="entry name" value="MFS general substrate transporter like domains"/>
    <property type="match status" value="2"/>
</dbReference>
<comment type="subcellular location">
    <subcellularLocation>
        <location evidence="1">Membrane</location>
        <topology evidence="1">Multi-pass membrane protein</topology>
    </subcellularLocation>
</comment>
<feature type="transmembrane region" description="Helical" evidence="5">
    <location>
        <begin position="95"/>
        <end position="112"/>
    </location>
</feature>
<feature type="transmembrane region" description="Helical" evidence="5">
    <location>
        <begin position="73"/>
        <end position="89"/>
    </location>
</feature>
<dbReference type="Pfam" id="PF07690">
    <property type="entry name" value="MFS_1"/>
    <property type="match status" value="2"/>
</dbReference>
<feature type="transmembrane region" description="Helical" evidence="5">
    <location>
        <begin position="325"/>
        <end position="347"/>
    </location>
</feature>
<evidence type="ECO:0000256" key="2">
    <source>
        <dbReference type="ARBA" id="ARBA00022692"/>
    </source>
</evidence>
<dbReference type="InterPro" id="IPR011701">
    <property type="entry name" value="MFS"/>
</dbReference>
<sequence length="389" mass="43471">MNLTVSKQVKILGFSFLFIFLGFNGVQQYITTFFSEAEMIEVGFRSLILIYLFFILFDPLSAVLVSKYGAKRCMILASIFYSIFILSLLSKSIILIYLASSLLGIAASFLWTGQNSYLIRASDEKSYGANAGFFSSLQSLGSALGVLILGFLIVKFLFKIPFLIFSIFPIIGLLVISKITDLKVEEKINRFNLIKKSIFSKTALRLSIFWFAPQFTYGLTIGIIPIEIKNILGISFIGILSSLFYILPILFSYFWGKLSDIAGRKKMIILSYGFVIIGLISLYFSNISIFLISGIILLALNISLMRPISYALVGDVSTKNNLEFLTALFWMVQGVGVVSALFLSQVLQTQVKTLYLISILVMVISLMILLPLLRLGIEKIKEKISQEVG</sequence>
<feature type="transmembrane region" description="Helical" evidence="5">
    <location>
        <begin position="203"/>
        <end position="226"/>
    </location>
</feature>
<dbReference type="AlphaFoldDB" id="A0A2M7R6D9"/>
<name>A0A2M7R6D9_9BACT</name>
<feature type="transmembrane region" description="Helical" evidence="5">
    <location>
        <begin position="267"/>
        <end position="284"/>
    </location>
</feature>
<dbReference type="InterPro" id="IPR036259">
    <property type="entry name" value="MFS_trans_sf"/>
</dbReference>
<dbReference type="EMBL" id="PFLW01000044">
    <property type="protein sequence ID" value="PIY89166.1"/>
    <property type="molecule type" value="Genomic_DNA"/>
</dbReference>
<evidence type="ECO:0000256" key="4">
    <source>
        <dbReference type="ARBA" id="ARBA00023136"/>
    </source>
</evidence>
<keyword evidence="3 5" id="KW-1133">Transmembrane helix</keyword>
<dbReference type="PROSITE" id="PS50850">
    <property type="entry name" value="MFS"/>
    <property type="match status" value="2"/>
</dbReference>
<feature type="transmembrane region" description="Helical" evidence="5">
    <location>
        <begin position="160"/>
        <end position="182"/>
    </location>
</feature>
<organism evidence="7 8">
    <name type="scientific">Candidatus Nealsonbacteria bacterium CG_4_10_14_0_8_um_filter_37_14</name>
    <dbReference type="NCBI Taxonomy" id="1974684"/>
    <lineage>
        <taxon>Bacteria</taxon>
        <taxon>Candidatus Nealsoniibacteriota</taxon>
    </lineage>
</organism>
<dbReference type="PANTHER" id="PTHR23294:SF0">
    <property type="entry name" value="UNC93-LIKE PROTEIN MFSD11"/>
    <property type="match status" value="1"/>
</dbReference>
<evidence type="ECO:0000256" key="5">
    <source>
        <dbReference type="SAM" id="Phobius"/>
    </source>
</evidence>
<feature type="transmembrane region" description="Helical" evidence="5">
    <location>
        <begin position="353"/>
        <end position="373"/>
    </location>
</feature>